<dbReference type="OrthoDB" id="999949at2759"/>
<name>A0A1R3K1K6_COCAP</name>
<feature type="non-terminal residue" evidence="1">
    <location>
        <position position="1"/>
    </location>
</feature>
<sequence>KKTLRLAVKRVASGGAGIVERTRGTREAGTEQPKFSWKDMVVGNLDTNGLNDRDEFGPLTQNKDLITVSTKDSWLSLTTSDKLKERLNRGWTNCLIVKLLGRSIGFKTLDERVRRMWMPRAEFELIDLGFFILSC</sequence>
<gene>
    <name evidence="1" type="ORF">CCACVL1_03217</name>
</gene>
<reference evidence="1 2" key="1">
    <citation type="submission" date="2013-09" db="EMBL/GenBank/DDBJ databases">
        <title>Corchorus capsularis genome sequencing.</title>
        <authorList>
            <person name="Alam M."/>
            <person name="Haque M.S."/>
            <person name="Islam M.S."/>
            <person name="Emdad E.M."/>
            <person name="Islam M.M."/>
            <person name="Ahmed B."/>
            <person name="Halim A."/>
            <person name="Hossen Q.M.M."/>
            <person name="Hossain M.Z."/>
            <person name="Ahmed R."/>
            <person name="Khan M.M."/>
            <person name="Islam R."/>
            <person name="Rashid M.M."/>
            <person name="Khan S.A."/>
            <person name="Rahman M.S."/>
            <person name="Alam M."/>
        </authorList>
    </citation>
    <scope>NUCLEOTIDE SEQUENCE [LARGE SCALE GENOMIC DNA]</scope>
    <source>
        <strain evidence="2">cv. CVL-1</strain>
        <tissue evidence="1">Whole seedling</tissue>
    </source>
</reference>
<evidence type="ECO:0000313" key="2">
    <source>
        <dbReference type="Proteomes" id="UP000188268"/>
    </source>
</evidence>
<dbReference type="AlphaFoldDB" id="A0A1R3K1K6"/>
<dbReference type="Proteomes" id="UP000188268">
    <property type="component" value="Unassembled WGS sequence"/>
</dbReference>
<dbReference type="EMBL" id="AWWV01006556">
    <property type="protein sequence ID" value="OMP00966.1"/>
    <property type="molecule type" value="Genomic_DNA"/>
</dbReference>
<proteinExistence type="predicted"/>
<protein>
    <recommendedName>
        <fullName evidence="3">DUF4283 domain-containing protein</fullName>
    </recommendedName>
</protein>
<dbReference type="Gramene" id="OMP00966">
    <property type="protein sequence ID" value="OMP00966"/>
    <property type="gene ID" value="CCACVL1_03217"/>
</dbReference>
<comment type="caution">
    <text evidence="1">The sequence shown here is derived from an EMBL/GenBank/DDBJ whole genome shotgun (WGS) entry which is preliminary data.</text>
</comment>
<evidence type="ECO:0000313" key="1">
    <source>
        <dbReference type="EMBL" id="OMP00966.1"/>
    </source>
</evidence>
<keyword evidence="2" id="KW-1185">Reference proteome</keyword>
<organism evidence="1 2">
    <name type="scientific">Corchorus capsularis</name>
    <name type="common">Jute</name>
    <dbReference type="NCBI Taxonomy" id="210143"/>
    <lineage>
        <taxon>Eukaryota</taxon>
        <taxon>Viridiplantae</taxon>
        <taxon>Streptophyta</taxon>
        <taxon>Embryophyta</taxon>
        <taxon>Tracheophyta</taxon>
        <taxon>Spermatophyta</taxon>
        <taxon>Magnoliopsida</taxon>
        <taxon>eudicotyledons</taxon>
        <taxon>Gunneridae</taxon>
        <taxon>Pentapetalae</taxon>
        <taxon>rosids</taxon>
        <taxon>malvids</taxon>
        <taxon>Malvales</taxon>
        <taxon>Malvaceae</taxon>
        <taxon>Grewioideae</taxon>
        <taxon>Apeibeae</taxon>
        <taxon>Corchorus</taxon>
    </lineage>
</organism>
<evidence type="ECO:0008006" key="3">
    <source>
        <dbReference type="Google" id="ProtNLM"/>
    </source>
</evidence>
<accession>A0A1R3K1K6</accession>